<dbReference type="PROSITE" id="PS50075">
    <property type="entry name" value="CARRIER"/>
    <property type="match status" value="1"/>
</dbReference>
<dbReference type="Gene3D" id="1.10.1200.10">
    <property type="entry name" value="ACP-like"/>
    <property type="match status" value="1"/>
</dbReference>
<dbReference type="Pfam" id="PF00668">
    <property type="entry name" value="Condensation"/>
    <property type="match status" value="1"/>
</dbReference>
<dbReference type="EMBL" id="QMEC01000342">
    <property type="protein sequence ID" value="NMF67500.1"/>
    <property type="molecule type" value="Genomic_DNA"/>
</dbReference>
<dbReference type="Gene3D" id="3.30.300.30">
    <property type="match status" value="1"/>
</dbReference>
<dbReference type="InterPro" id="IPR001242">
    <property type="entry name" value="Condensation_dom"/>
</dbReference>
<comment type="cofactor">
    <cofactor evidence="1">
        <name>pantetheine 4'-phosphate</name>
        <dbReference type="ChEBI" id="CHEBI:47942"/>
    </cofactor>
</comment>
<name>A0ABX1MKB0_9CYAN</name>
<evidence type="ECO:0000256" key="2">
    <source>
        <dbReference type="ARBA" id="ARBA00022450"/>
    </source>
</evidence>
<dbReference type="InterPro" id="IPR009081">
    <property type="entry name" value="PP-bd_ACP"/>
</dbReference>
<dbReference type="SUPFAM" id="SSF47336">
    <property type="entry name" value="ACP-like"/>
    <property type="match status" value="1"/>
</dbReference>
<feature type="domain" description="Carrier" evidence="5">
    <location>
        <begin position="163"/>
        <end position="238"/>
    </location>
</feature>
<keyword evidence="3" id="KW-0597">Phosphoprotein</keyword>
<feature type="non-terminal residue" evidence="6">
    <location>
        <position position="1"/>
    </location>
</feature>
<evidence type="ECO:0000259" key="5">
    <source>
        <dbReference type="PROSITE" id="PS50075"/>
    </source>
</evidence>
<dbReference type="PANTHER" id="PTHR45527">
    <property type="entry name" value="NONRIBOSOMAL PEPTIDE SYNTHETASE"/>
    <property type="match status" value="1"/>
</dbReference>
<dbReference type="Proteomes" id="UP000762253">
    <property type="component" value="Unassembled WGS sequence"/>
</dbReference>
<dbReference type="InterPro" id="IPR025110">
    <property type="entry name" value="AMP-bd_C"/>
</dbReference>
<sequence length="325" mass="36360">SGEVSPEKLPPRCSTWREQRSRGETFNSDRLYKTGDLARYLSDGNIEYLGRIDNQVKIRGFRIELGEIEAVLSQHSHVQASCAIAREDIPGNKRLVAYIVPQKEQTLTVSELRGFLKEKLPEYMVPSAIVILEALPLTPNGKLDRRALPAPDLHSEITDKYVAPRNPIEEILSLIWAQVLKIEQVGIYDNFFELGGHSLLATQLVSRVRTSLKVELPLRSLFAAPTVAAIAQSIGQLQQQDLELTASPIVPRAENAELPLSFAQTRLWFLDKLNPSSGFYNIPSALRLVGTLEVATLQQSLQEIIHRHEALRTNFITVDGQPTQI</sequence>
<dbReference type="PROSITE" id="PS00012">
    <property type="entry name" value="PHOSPHOPANTETHEINE"/>
    <property type="match status" value="1"/>
</dbReference>
<keyword evidence="7" id="KW-1185">Reference proteome</keyword>
<dbReference type="PANTHER" id="PTHR45527:SF14">
    <property type="entry name" value="PLIPASTATIN SYNTHASE SUBUNIT B"/>
    <property type="match status" value="1"/>
</dbReference>
<accession>A0ABX1MKB0</accession>
<reference evidence="6 7" key="1">
    <citation type="submission" date="2018-06" db="EMBL/GenBank/DDBJ databases">
        <title>Comparative genomics of Brasilonema spp. strains.</title>
        <authorList>
            <person name="Alvarenga D.O."/>
            <person name="Fiore M.F."/>
            <person name="Varani A.M."/>
        </authorList>
    </citation>
    <scope>NUCLEOTIDE SEQUENCE [LARGE SCALE GENOMIC DNA]</scope>
    <source>
        <strain evidence="6 7">UFV-OR1</strain>
    </source>
</reference>
<evidence type="ECO:0000256" key="4">
    <source>
        <dbReference type="SAM" id="MobiDB-lite"/>
    </source>
</evidence>
<keyword evidence="2" id="KW-0596">Phosphopantetheine</keyword>
<organism evidence="6 7">
    <name type="scientific">Brasilonema octagenarum UFV-OR1</name>
    <dbReference type="NCBI Taxonomy" id="417115"/>
    <lineage>
        <taxon>Bacteria</taxon>
        <taxon>Bacillati</taxon>
        <taxon>Cyanobacteriota</taxon>
        <taxon>Cyanophyceae</taxon>
        <taxon>Nostocales</taxon>
        <taxon>Scytonemataceae</taxon>
        <taxon>Brasilonema</taxon>
        <taxon>Octagenarum group</taxon>
    </lineage>
</organism>
<dbReference type="SUPFAM" id="SSF56801">
    <property type="entry name" value="Acetyl-CoA synthetase-like"/>
    <property type="match status" value="1"/>
</dbReference>
<protein>
    <submittedName>
        <fullName evidence="6">Non-ribosomal peptide synthetase</fullName>
    </submittedName>
</protein>
<dbReference type="InterPro" id="IPR036736">
    <property type="entry name" value="ACP-like_sf"/>
</dbReference>
<comment type="caution">
    <text evidence="6">The sequence shown here is derived from an EMBL/GenBank/DDBJ whole genome shotgun (WGS) entry which is preliminary data.</text>
</comment>
<dbReference type="InterPro" id="IPR045851">
    <property type="entry name" value="AMP-bd_C_sf"/>
</dbReference>
<dbReference type="InterPro" id="IPR023213">
    <property type="entry name" value="CAT-like_dom_sf"/>
</dbReference>
<dbReference type="Gene3D" id="3.40.50.12780">
    <property type="entry name" value="N-terminal domain of ligase-like"/>
    <property type="match status" value="1"/>
</dbReference>
<feature type="region of interest" description="Disordered" evidence="4">
    <location>
        <begin position="1"/>
        <end position="20"/>
    </location>
</feature>
<evidence type="ECO:0000256" key="1">
    <source>
        <dbReference type="ARBA" id="ARBA00001957"/>
    </source>
</evidence>
<feature type="non-terminal residue" evidence="6">
    <location>
        <position position="325"/>
    </location>
</feature>
<proteinExistence type="predicted"/>
<dbReference type="InterPro" id="IPR042099">
    <property type="entry name" value="ANL_N_sf"/>
</dbReference>
<gene>
    <name evidence="6" type="ORF">DP115_34165</name>
</gene>
<evidence type="ECO:0000313" key="7">
    <source>
        <dbReference type="Proteomes" id="UP000762253"/>
    </source>
</evidence>
<dbReference type="Gene3D" id="3.30.559.10">
    <property type="entry name" value="Chloramphenicol acetyltransferase-like domain"/>
    <property type="match status" value="1"/>
</dbReference>
<evidence type="ECO:0000256" key="3">
    <source>
        <dbReference type="ARBA" id="ARBA00022553"/>
    </source>
</evidence>
<dbReference type="Pfam" id="PF13193">
    <property type="entry name" value="AMP-binding_C"/>
    <property type="match status" value="1"/>
</dbReference>
<dbReference type="Pfam" id="PF00550">
    <property type="entry name" value="PP-binding"/>
    <property type="match status" value="1"/>
</dbReference>
<evidence type="ECO:0000313" key="6">
    <source>
        <dbReference type="EMBL" id="NMF67500.1"/>
    </source>
</evidence>
<dbReference type="InterPro" id="IPR006162">
    <property type="entry name" value="Ppantetheine_attach_site"/>
</dbReference>
<dbReference type="RefSeq" id="WP_169269019.1">
    <property type="nucleotide sequence ID" value="NZ_QMEC01000342.1"/>
</dbReference>
<dbReference type="SUPFAM" id="SSF52777">
    <property type="entry name" value="CoA-dependent acyltransferases"/>
    <property type="match status" value="1"/>
</dbReference>